<name>A0A3M8QWQ0_9PROT</name>
<dbReference type="InterPro" id="IPR004014">
    <property type="entry name" value="ATPase_P-typ_cation-transptr_N"/>
</dbReference>
<dbReference type="Gene3D" id="3.40.1110.10">
    <property type="entry name" value="Calcium-transporting ATPase, cytoplasmic domain N"/>
    <property type="match status" value="1"/>
</dbReference>
<dbReference type="InterPro" id="IPR018303">
    <property type="entry name" value="ATPase_P-typ_P_site"/>
</dbReference>
<dbReference type="CDD" id="cd02076">
    <property type="entry name" value="P-type_ATPase_H"/>
    <property type="match status" value="1"/>
</dbReference>
<dbReference type="AlphaFoldDB" id="A0A3M8QWQ0"/>
<dbReference type="Pfam" id="PF00690">
    <property type="entry name" value="Cation_ATPase_N"/>
    <property type="match status" value="1"/>
</dbReference>
<dbReference type="GO" id="GO:0016020">
    <property type="term" value="C:membrane"/>
    <property type="evidence" value="ECO:0007669"/>
    <property type="project" value="UniProtKB-SubCell"/>
</dbReference>
<dbReference type="InterPro" id="IPR008250">
    <property type="entry name" value="ATPase_P-typ_transduc_dom_A_sf"/>
</dbReference>
<keyword evidence="11 12" id="KW-0472">Membrane</keyword>
<dbReference type="FunFam" id="3.40.1110.10:FF:000005">
    <property type="entry name" value="Plasma membrane ATPase"/>
    <property type="match status" value="1"/>
</dbReference>
<comment type="caution">
    <text evidence="14">The sequence shown here is derived from an EMBL/GenBank/DDBJ whole genome shotgun (WGS) entry which is preliminary data.</text>
</comment>
<evidence type="ECO:0000256" key="1">
    <source>
        <dbReference type="ARBA" id="ARBA00004141"/>
    </source>
</evidence>
<dbReference type="GO" id="GO:0005524">
    <property type="term" value="F:ATP binding"/>
    <property type="evidence" value="ECO:0007669"/>
    <property type="project" value="UniProtKB-KW"/>
</dbReference>
<evidence type="ECO:0000256" key="3">
    <source>
        <dbReference type="ARBA" id="ARBA00022553"/>
    </source>
</evidence>
<dbReference type="NCBIfam" id="TIGR01494">
    <property type="entry name" value="ATPase_P-type"/>
    <property type="match status" value="2"/>
</dbReference>
<dbReference type="Gene3D" id="1.20.1110.10">
    <property type="entry name" value="Calcium-transporting ATPase, transmembrane domain"/>
    <property type="match status" value="1"/>
</dbReference>
<dbReference type="GO" id="GO:0120029">
    <property type="term" value="P:proton export across plasma membrane"/>
    <property type="evidence" value="ECO:0007669"/>
    <property type="project" value="InterPro"/>
</dbReference>
<evidence type="ECO:0000256" key="7">
    <source>
        <dbReference type="ARBA" id="ARBA00022840"/>
    </source>
</evidence>
<evidence type="ECO:0000256" key="11">
    <source>
        <dbReference type="ARBA" id="ARBA00023136"/>
    </source>
</evidence>
<dbReference type="FunFam" id="3.40.50.1000:FF:000211">
    <property type="entry name" value="Plasma membrane ATPase"/>
    <property type="match status" value="1"/>
</dbReference>
<dbReference type="InterPro" id="IPR036412">
    <property type="entry name" value="HAD-like_sf"/>
</dbReference>
<dbReference type="Pfam" id="PF00122">
    <property type="entry name" value="E1-E2_ATPase"/>
    <property type="match status" value="1"/>
</dbReference>
<keyword evidence="3" id="KW-0597">Phosphoprotein</keyword>
<evidence type="ECO:0000256" key="9">
    <source>
        <dbReference type="ARBA" id="ARBA00022967"/>
    </source>
</evidence>
<evidence type="ECO:0000256" key="2">
    <source>
        <dbReference type="ARBA" id="ARBA00008804"/>
    </source>
</evidence>
<feature type="transmembrane region" description="Helical" evidence="12">
    <location>
        <begin position="259"/>
        <end position="287"/>
    </location>
</feature>
<keyword evidence="6" id="KW-0547">Nucleotide-binding</keyword>
<keyword evidence="8" id="KW-0460">Magnesium</keyword>
<dbReference type="PRINTS" id="PR00120">
    <property type="entry name" value="HATPASE"/>
</dbReference>
<dbReference type="InterPro" id="IPR023214">
    <property type="entry name" value="HAD_sf"/>
</dbReference>
<feature type="domain" description="Cation-transporting P-type ATPase N-terminal" evidence="13">
    <location>
        <begin position="9"/>
        <end position="80"/>
    </location>
</feature>
<protein>
    <submittedName>
        <fullName evidence="14">Plasma-membrane proton-efflux P-type ATPase</fullName>
        <ecNumber evidence="14">3.6.3.6</ecNumber>
    </submittedName>
</protein>
<evidence type="ECO:0000256" key="5">
    <source>
        <dbReference type="ARBA" id="ARBA00022723"/>
    </source>
</evidence>
<dbReference type="SUPFAM" id="SSF56784">
    <property type="entry name" value="HAD-like"/>
    <property type="match status" value="1"/>
</dbReference>
<dbReference type="Gene3D" id="2.70.150.10">
    <property type="entry name" value="Calcium-transporting ATPase, cytoplasmic transduction domain A"/>
    <property type="match status" value="1"/>
</dbReference>
<dbReference type="PRINTS" id="PR00119">
    <property type="entry name" value="CATATPASE"/>
</dbReference>
<reference evidence="14" key="1">
    <citation type="submission" date="2018-10" db="EMBL/GenBank/DDBJ databases">
        <title>Acidithiobacillus sulfuriphilus sp. nov.: an extremely acidophilic sulfur-oxidizing chemolithotroph isolated from a neutral pH environment.</title>
        <authorList>
            <person name="Falagan C."/>
            <person name="Moya-Beltran A."/>
            <person name="Quatrini R."/>
            <person name="Johnson D.B."/>
        </authorList>
    </citation>
    <scope>NUCLEOTIDE SEQUENCE [LARGE SCALE GENOMIC DNA]</scope>
    <source>
        <strain evidence="14">CJ-2</strain>
    </source>
</reference>
<comment type="similarity">
    <text evidence="2">Belongs to the cation transport ATPase (P-type) (TC 3.A.3) family. Type IIIA subfamily.</text>
</comment>
<gene>
    <name evidence="14" type="ORF">EC580_08945</name>
</gene>
<comment type="subcellular location">
    <subcellularLocation>
        <location evidence="1">Membrane</location>
        <topology evidence="1">Multi-pass membrane protein</topology>
    </subcellularLocation>
</comment>
<dbReference type="GO" id="GO:0046872">
    <property type="term" value="F:metal ion binding"/>
    <property type="evidence" value="ECO:0007669"/>
    <property type="project" value="UniProtKB-KW"/>
</dbReference>
<dbReference type="InterPro" id="IPR059000">
    <property type="entry name" value="ATPase_P-type_domA"/>
</dbReference>
<keyword evidence="4 12" id="KW-0812">Transmembrane</keyword>
<dbReference type="SFLD" id="SFLDG00002">
    <property type="entry name" value="C1.7:_P-type_atpase_like"/>
    <property type="match status" value="1"/>
</dbReference>
<keyword evidence="7" id="KW-0067">ATP-binding</keyword>
<evidence type="ECO:0000313" key="14">
    <source>
        <dbReference type="EMBL" id="RNF60733.1"/>
    </source>
</evidence>
<feature type="transmembrane region" description="Helical" evidence="12">
    <location>
        <begin position="778"/>
        <end position="800"/>
    </location>
</feature>
<dbReference type="SMART" id="SM00831">
    <property type="entry name" value="Cation_ATPase_N"/>
    <property type="match status" value="1"/>
</dbReference>
<evidence type="ECO:0000256" key="4">
    <source>
        <dbReference type="ARBA" id="ARBA00022692"/>
    </source>
</evidence>
<evidence type="ECO:0000256" key="8">
    <source>
        <dbReference type="ARBA" id="ARBA00022842"/>
    </source>
</evidence>
<keyword evidence="9" id="KW-1278">Translocase</keyword>
<proteinExistence type="inferred from homology"/>
<evidence type="ECO:0000256" key="12">
    <source>
        <dbReference type="SAM" id="Phobius"/>
    </source>
</evidence>
<evidence type="ECO:0000256" key="6">
    <source>
        <dbReference type="ARBA" id="ARBA00022741"/>
    </source>
</evidence>
<feature type="transmembrane region" description="Helical" evidence="12">
    <location>
        <begin position="614"/>
        <end position="635"/>
    </location>
</feature>
<dbReference type="PANTHER" id="PTHR42861">
    <property type="entry name" value="CALCIUM-TRANSPORTING ATPASE"/>
    <property type="match status" value="1"/>
</dbReference>
<dbReference type="EMBL" id="RIZI01000173">
    <property type="protein sequence ID" value="RNF60733.1"/>
    <property type="molecule type" value="Genomic_DNA"/>
</dbReference>
<dbReference type="EC" id="3.6.3.6" evidence="14"/>
<dbReference type="OrthoDB" id="9814270at2"/>
<dbReference type="InterPro" id="IPR023298">
    <property type="entry name" value="ATPase_P-typ_TM_dom_sf"/>
</dbReference>
<dbReference type="SFLD" id="SFLDS00003">
    <property type="entry name" value="Haloacid_Dehalogenase"/>
    <property type="match status" value="1"/>
</dbReference>
<dbReference type="InterPro" id="IPR023299">
    <property type="entry name" value="ATPase_P-typ_cyto_dom_N"/>
</dbReference>
<keyword evidence="5" id="KW-0479">Metal-binding</keyword>
<dbReference type="GO" id="GO:0008553">
    <property type="term" value="F:P-type proton-exporting transporter activity"/>
    <property type="evidence" value="ECO:0007669"/>
    <property type="project" value="InterPro"/>
</dbReference>
<feature type="transmembrane region" description="Helical" evidence="12">
    <location>
        <begin position="227"/>
        <end position="253"/>
    </location>
</feature>
<evidence type="ECO:0000256" key="10">
    <source>
        <dbReference type="ARBA" id="ARBA00022989"/>
    </source>
</evidence>
<feature type="transmembrane region" description="Helical" evidence="12">
    <location>
        <begin position="84"/>
        <end position="101"/>
    </location>
</feature>
<feature type="transmembrane region" description="Helical" evidence="12">
    <location>
        <begin position="711"/>
        <end position="729"/>
    </location>
</feature>
<dbReference type="GO" id="GO:0016887">
    <property type="term" value="F:ATP hydrolysis activity"/>
    <property type="evidence" value="ECO:0007669"/>
    <property type="project" value="InterPro"/>
</dbReference>
<dbReference type="FunFam" id="2.70.150.10:FF:000042">
    <property type="entry name" value="Plasma membrane ATPase"/>
    <property type="match status" value="1"/>
</dbReference>
<dbReference type="SUPFAM" id="SSF81653">
    <property type="entry name" value="Calcium ATPase, transduction domain A"/>
    <property type="match status" value="1"/>
</dbReference>
<dbReference type="SFLD" id="SFLDF00027">
    <property type="entry name" value="p-type_atpase"/>
    <property type="match status" value="1"/>
</dbReference>
<feature type="transmembrane region" description="Helical" evidence="12">
    <location>
        <begin position="681"/>
        <end position="699"/>
    </location>
</feature>
<dbReference type="Pfam" id="PF00702">
    <property type="entry name" value="Hydrolase"/>
    <property type="match status" value="1"/>
</dbReference>
<dbReference type="NCBIfam" id="TIGR01647">
    <property type="entry name" value="ATPase-IIIA_H"/>
    <property type="match status" value="1"/>
</dbReference>
<keyword evidence="10 12" id="KW-1133">Transmembrane helix</keyword>
<sequence length="820" mass="88548">MENHPDSTSAPDIPAVLRQLQSDPQRGLSSPEAARRLAKYGANAIPEKRLSPLRQFLGYFWGPIPWMIEIAAVLSAVVAHWADFAIIMTLLLVNAGVGFWQEHKAGNAIAMLKRKLALRARVLRDGVWQEIAAQDLVPGDTILLKLGNIIPADVLLLNGDYLSVDQSVLTGESLPVDKGRGDSAYSGSIVGKGEMQGVVTATGLQTFFGKTAQLVERAESVSHFRKAVLAIGNFLIVSALVLIAVILFVALAIRQEPMIRTILFALILTVAAIPVALPAVLSVTMAVGAERLARLKAIVSRLVAIEEMAGMDVLCADKTGTLTQNRLTLGEPVVIGARDAEELILAAALASERDTGDPIDTAVLGGLPASAPLASYSVLKYQPFDPVSKRSEAEVAAGTERFRVAKGAPQVILDLAQPDAGTRQTVTRQIDALAEKGYRTLGVVRKDGDGTWRFLGLLPLFDPPREDSAQTIAAGQRMGIDIKMVTGDHLAIAKQVSTLLHLGQNIVPAEALSTDANAAQAQAEEADGFAQVFPEHKFAIVKALQARGHIVGMTGDGVNDAPALKQADVGIAVSGATDAARAAADLVLTAPGLTVIVDAVAEARRIFARMNSYAIYRIAETIRVLLFMSLSILVFDFYPVTAVMIVMIALLNDFPIMMIAYDNAPTAPWPVRWDMTRVLTISILLGVLGVVASFSLFWIAETYLHLPVDVIRTLIFLKLLVAGHLTIFLTRNTGAIWQRPWPSWSFFNVTIATKIIGTFAAVYGWFIPPIGWDYALLVWAYALAWFFVNSGAKIIAYRALEAYRKSSHSLRADLPIPKER</sequence>
<dbReference type="InterPro" id="IPR044492">
    <property type="entry name" value="P_typ_ATPase_HD_dom"/>
</dbReference>
<evidence type="ECO:0000259" key="13">
    <source>
        <dbReference type="SMART" id="SM00831"/>
    </source>
</evidence>
<dbReference type="InterPro" id="IPR001757">
    <property type="entry name" value="P_typ_ATPase"/>
</dbReference>
<keyword evidence="14" id="KW-0378">Hydrolase</keyword>
<feature type="transmembrane region" description="Helical" evidence="12">
    <location>
        <begin position="741"/>
        <end position="766"/>
    </location>
</feature>
<dbReference type="PROSITE" id="PS00154">
    <property type="entry name" value="ATPASE_E1_E2"/>
    <property type="match status" value="1"/>
</dbReference>
<accession>A0A3M8QWQ0</accession>
<feature type="transmembrane region" description="Helical" evidence="12">
    <location>
        <begin position="56"/>
        <end position="78"/>
    </location>
</feature>
<dbReference type="SUPFAM" id="SSF81665">
    <property type="entry name" value="Calcium ATPase, transmembrane domain M"/>
    <property type="match status" value="1"/>
</dbReference>
<dbReference type="InterPro" id="IPR006534">
    <property type="entry name" value="P-type_ATPase_IIIA"/>
</dbReference>
<feature type="transmembrane region" description="Helical" evidence="12">
    <location>
        <begin position="641"/>
        <end position="661"/>
    </location>
</feature>
<organism evidence="14">
    <name type="scientific">Acidithiobacillus sulfuriphilus</name>
    <dbReference type="NCBI Taxonomy" id="1867749"/>
    <lineage>
        <taxon>Bacteria</taxon>
        <taxon>Pseudomonadati</taxon>
        <taxon>Pseudomonadota</taxon>
        <taxon>Acidithiobacillia</taxon>
        <taxon>Acidithiobacillales</taxon>
        <taxon>Acidithiobacillaceae</taxon>
        <taxon>Acidithiobacillus</taxon>
    </lineage>
</organism>
<dbReference type="Gene3D" id="3.40.50.1000">
    <property type="entry name" value="HAD superfamily/HAD-like"/>
    <property type="match status" value="1"/>
</dbReference>
<dbReference type="RefSeq" id="WP_123104253.1">
    <property type="nucleotide sequence ID" value="NZ_CP127527.1"/>
</dbReference>